<feature type="region of interest" description="Disordered" evidence="1">
    <location>
        <begin position="385"/>
        <end position="434"/>
    </location>
</feature>
<feature type="compositionally biased region" description="Basic and acidic residues" evidence="1">
    <location>
        <begin position="385"/>
        <end position="400"/>
    </location>
</feature>
<feature type="compositionally biased region" description="Acidic residues" evidence="1">
    <location>
        <begin position="328"/>
        <end position="341"/>
    </location>
</feature>
<evidence type="ECO:0000313" key="2">
    <source>
        <dbReference type="EMBL" id="CAI6101315.1"/>
    </source>
</evidence>
<reference evidence="2" key="1">
    <citation type="submission" date="2023-01" db="EMBL/GenBank/DDBJ databases">
        <authorList>
            <person name="Piombo E."/>
        </authorList>
    </citation>
    <scope>NUCLEOTIDE SEQUENCE</scope>
</reference>
<protein>
    <submittedName>
        <fullName evidence="2">Uncharacterized protein</fullName>
    </submittedName>
</protein>
<feature type="compositionally biased region" description="Basic and acidic residues" evidence="1">
    <location>
        <begin position="519"/>
        <end position="529"/>
    </location>
</feature>
<name>A0AA35QG82_9HYPO</name>
<keyword evidence="3" id="KW-1185">Reference proteome</keyword>
<feature type="region of interest" description="Disordered" evidence="1">
    <location>
        <begin position="575"/>
        <end position="642"/>
    </location>
</feature>
<evidence type="ECO:0000256" key="1">
    <source>
        <dbReference type="SAM" id="MobiDB-lite"/>
    </source>
</evidence>
<dbReference type="EMBL" id="CABFNP030001360">
    <property type="protein sequence ID" value="CAI6101315.1"/>
    <property type="molecule type" value="Genomic_DNA"/>
</dbReference>
<accession>A0AA35QG82</accession>
<proteinExistence type="predicted"/>
<dbReference type="AlphaFoldDB" id="A0AA35QG82"/>
<gene>
    <name evidence="2" type="ORF">CCHLO57077_00006544</name>
</gene>
<evidence type="ECO:0000313" key="3">
    <source>
        <dbReference type="Proteomes" id="UP001160390"/>
    </source>
</evidence>
<comment type="caution">
    <text evidence="2">The sequence shown here is derived from an EMBL/GenBank/DDBJ whole genome shotgun (WGS) entry which is preliminary data.</text>
</comment>
<sequence length="679" mass="69451">MTSSAVNISAGQANANPPTGQVFSRALSMQNEGLFKNVKAIARSLQLGIRNSRLNSLVKVKVEQGTIESLQRHLLVARPSGPAANALDVLLGGLASLCLGGGGGAVGSAKLGDTEDGAAGGTVADAEAGGDQAALGPSGGDVGKVPVDLVGRGVAVKLAASVEKSLDGGGIDVVHGGEVEHDGLERSVPRAVADLSEKRGIGSARGLEDHGGEVVEVARGVGVVETFSEAVDEDTGVWVVDHDLRVGTILMLDGQETRAKGEVLLILGDSLLDLALSVRAGGLSAVGLPNSADASAAQEPSLAEEQAPNEDNKRSADGDIDTILNVGEDSDEDTSKEDDDLMGSNTPELEDGLGRGDDITDGVDNDGGESRVGNVEEEGCQGIECEQHDNSGDDTSKRGADTSLGLDGSTGKRSSGRVGAQERSQDVGNSNGDELLRRVDNVVVNATERLGDGNVLDKHDDDGSRKLVDEGADDVGVDLGGTCMLEATGDGADKIQVLVVLLLDDNTSSNSGVQEDGEGSAKSRDDEPHLGTVRLLLGHERAEGAEGIEQEEGGQAQGGIDAGVGQALQGINDDQVSTASSGVDVGDTHKLGDLTSQNVDGRASHEGADGGQGDELDNPSQAGKTEEQDDAASDESQRRGNDVAWDIGRSFCDGEDDISSDLGHDCDRLFCLAISVCNT</sequence>
<organism evidence="2 3">
    <name type="scientific">Clonostachys chloroleuca</name>
    <dbReference type="NCBI Taxonomy" id="1926264"/>
    <lineage>
        <taxon>Eukaryota</taxon>
        <taxon>Fungi</taxon>
        <taxon>Dikarya</taxon>
        <taxon>Ascomycota</taxon>
        <taxon>Pezizomycotina</taxon>
        <taxon>Sordariomycetes</taxon>
        <taxon>Hypocreomycetidae</taxon>
        <taxon>Hypocreales</taxon>
        <taxon>Bionectriaceae</taxon>
        <taxon>Clonostachys</taxon>
    </lineage>
</organism>
<dbReference type="Proteomes" id="UP001160390">
    <property type="component" value="Unassembled WGS sequence"/>
</dbReference>
<feature type="region of interest" description="Disordered" evidence="1">
    <location>
        <begin position="295"/>
        <end position="373"/>
    </location>
</feature>
<feature type="region of interest" description="Disordered" evidence="1">
    <location>
        <begin position="507"/>
        <end position="529"/>
    </location>
</feature>